<evidence type="ECO:0000313" key="3">
    <source>
        <dbReference type="WBParaSite" id="GPUH_0002605201-mRNA-1"/>
    </source>
</evidence>
<reference evidence="3" key="1">
    <citation type="submission" date="2016-06" db="UniProtKB">
        <authorList>
            <consortium name="WormBaseParasite"/>
        </authorList>
    </citation>
    <scope>IDENTIFICATION</scope>
</reference>
<sequence length="87" mass="10065">MDLQDEMGYDIFRRPVILAHLEVQDNLGNKESAEEMVYPVLKAKLGLSVRRAVRAMQEHRVHPDDPVNEDYRVPMRGIAHAHQDNCE</sequence>
<proteinExistence type="predicted"/>
<gene>
    <name evidence="1" type="ORF">GPUH_LOCUS26021</name>
</gene>
<keyword evidence="2" id="KW-1185">Reference proteome</keyword>
<dbReference type="Proteomes" id="UP000271098">
    <property type="component" value="Unassembled WGS sequence"/>
</dbReference>
<reference evidence="1 2" key="2">
    <citation type="submission" date="2018-11" db="EMBL/GenBank/DDBJ databases">
        <authorList>
            <consortium name="Pathogen Informatics"/>
        </authorList>
    </citation>
    <scope>NUCLEOTIDE SEQUENCE [LARGE SCALE GENOMIC DNA]</scope>
</reference>
<dbReference type="AlphaFoldDB" id="A0A183EYI1"/>
<evidence type="ECO:0000313" key="2">
    <source>
        <dbReference type="Proteomes" id="UP000271098"/>
    </source>
</evidence>
<name>A0A183EYI1_9BILA</name>
<organism evidence="3">
    <name type="scientific">Gongylonema pulchrum</name>
    <dbReference type="NCBI Taxonomy" id="637853"/>
    <lineage>
        <taxon>Eukaryota</taxon>
        <taxon>Metazoa</taxon>
        <taxon>Ecdysozoa</taxon>
        <taxon>Nematoda</taxon>
        <taxon>Chromadorea</taxon>
        <taxon>Rhabditida</taxon>
        <taxon>Spirurina</taxon>
        <taxon>Spiruromorpha</taxon>
        <taxon>Spiruroidea</taxon>
        <taxon>Gongylonematidae</taxon>
        <taxon>Gongylonema</taxon>
    </lineage>
</organism>
<dbReference type="EMBL" id="UYRT01108113">
    <property type="protein sequence ID" value="VDN44994.1"/>
    <property type="molecule type" value="Genomic_DNA"/>
</dbReference>
<accession>A0A183EYI1</accession>
<dbReference type="WBParaSite" id="GPUH_0002605201-mRNA-1">
    <property type="protein sequence ID" value="GPUH_0002605201-mRNA-1"/>
    <property type="gene ID" value="GPUH_0002605201"/>
</dbReference>
<evidence type="ECO:0000313" key="1">
    <source>
        <dbReference type="EMBL" id="VDN44994.1"/>
    </source>
</evidence>
<protein>
    <submittedName>
        <fullName evidence="3">DNA-directed RNA polymerase</fullName>
    </submittedName>
</protein>